<dbReference type="Pfam" id="PF01476">
    <property type="entry name" value="LysM"/>
    <property type="match status" value="2"/>
</dbReference>
<dbReference type="InterPro" id="IPR036779">
    <property type="entry name" value="LysM_dom_sf"/>
</dbReference>
<gene>
    <name evidence="4" type="ORF">BCR15_05415</name>
</gene>
<keyword evidence="2" id="KW-0472">Membrane</keyword>
<dbReference type="RefSeq" id="WP_068751838.1">
    <property type="nucleotide sequence ID" value="NZ_MBQD01000022.1"/>
</dbReference>
<keyword evidence="2" id="KW-0812">Transmembrane</keyword>
<dbReference type="PANTHER" id="PTHR34700:SF4">
    <property type="entry name" value="PHAGE-LIKE ELEMENT PBSX PROTEIN XKDP"/>
    <property type="match status" value="1"/>
</dbReference>
<feature type="transmembrane region" description="Helical" evidence="2">
    <location>
        <begin position="54"/>
        <end position="79"/>
    </location>
</feature>
<evidence type="ECO:0000256" key="2">
    <source>
        <dbReference type="SAM" id="Phobius"/>
    </source>
</evidence>
<evidence type="ECO:0000259" key="3">
    <source>
        <dbReference type="PROSITE" id="PS51782"/>
    </source>
</evidence>
<dbReference type="AlphaFoldDB" id="A0A1C0AKZ6"/>
<dbReference type="Proteomes" id="UP000093501">
    <property type="component" value="Unassembled WGS sequence"/>
</dbReference>
<protein>
    <recommendedName>
        <fullName evidence="3">LysM domain-containing protein</fullName>
    </recommendedName>
</protein>
<dbReference type="Gene3D" id="3.10.350.10">
    <property type="entry name" value="LysM domain"/>
    <property type="match status" value="2"/>
</dbReference>
<feature type="compositionally biased region" description="Low complexity" evidence="1">
    <location>
        <begin position="296"/>
        <end position="312"/>
    </location>
</feature>
<dbReference type="PANTHER" id="PTHR34700">
    <property type="entry name" value="POTASSIUM BINDING PROTEIN KBP"/>
    <property type="match status" value="1"/>
</dbReference>
<proteinExistence type="predicted"/>
<dbReference type="InterPro" id="IPR011990">
    <property type="entry name" value="TPR-like_helical_dom_sf"/>
</dbReference>
<sequence>MRFIRAIAAAAALAGLLVGVPWFLLAVGNAGDLITADWRTALLVALDSRTVLALLSGIGWLAWAVVAVTAVAEIVAVVSRQRIRIHLPGTGWLRPAIAALVAAAAAAPTVAAADTGPVVHHVVSGAAAAGVAAPGQAPDAARRYLVQPGDELWTVAERELGAGERWRDIVALNDGLSEASALSPGATLLLPAPAVDAVVTVEAGDTLWSIAERELGDGERWPEIHSANRARVDDPDVIDVGWRLVVPGADAPVARSDVATDIPPDTAAPSQPAPSVAEVPQPGDGAGRPDTRAQDPAASAPAPTAPGPTVAVQGEPGAANTAGTDGGSAPLSADQDASDALLGSLGALTAAGILAGLATRRRLQVLGRAVGRRIIPGSEELTRFWTALAGRAHGAAALPTDPAATTLVLGWRPGGEPVLLDLEKERATVVTGPESEAAIAAAITGLVCGTWAEAVRVTIVGGHDWSDSLDDPRVTAIGTVDEGLATLARTCSERRLAMGQASVQTLRADPDTATAFEPTVVVFPTPISAVQFDALGDALALGDVGVSVLVAAAAPPHIRAAVVDVAAAEGRWDGLTFAPQLLQRPAKRALLGLFHLTGTTETQPAPWWPEHTGNITPLPLHSAPEESPDMPPPPPAPDHPTLLLLGDVTLEGAAGPKPSRAVGQCLEYCAWLLEHPGSTPSAMTRSLLVAEPTRRSNMSRLRGWLGTDADGANYLPDAYSGRVALDERVTSDWERFRAVLGGGVSVSSDHALAEALGMVRGEPLGSFAFQWVWAHQVRADMTAMIVDAACVLADRALERSDVDLALWAVGRGRLAAPDDDELAAREILAHARAGRWAEADQATLRLTRAARAAGRDLAPALARRIQLALHSAPARRAAPAAD</sequence>
<evidence type="ECO:0000313" key="4">
    <source>
        <dbReference type="EMBL" id="OCL33272.1"/>
    </source>
</evidence>
<keyword evidence="2" id="KW-1133">Transmembrane helix</keyword>
<keyword evidence="5" id="KW-1185">Reference proteome</keyword>
<dbReference type="Gene3D" id="1.25.40.10">
    <property type="entry name" value="Tetratricopeptide repeat domain"/>
    <property type="match status" value="1"/>
</dbReference>
<dbReference type="PROSITE" id="PS51782">
    <property type="entry name" value="LYSM"/>
    <property type="match status" value="2"/>
</dbReference>
<feature type="transmembrane region" description="Helical" evidence="2">
    <location>
        <begin position="91"/>
        <end position="111"/>
    </location>
</feature>
<dbReference type="SMART" id="SM00257">
    <property type="entry name" value="LysM"/>
    <property type="match status" value="2"/>
</dbReference>
<feature type="domain" description="LysM" evidence="3">
    <location>
        <begin position="142"/>
        <end position="190"/>
    </location>
</feature>
<dbReference type="InterPro" id="IPR018392">
    <property type="entry name" value="LysM"/>
</dbReference>
<evidence type="ECO:0000313" key="5">
    <source>
        <dbReference type="Proteomes" id="UP000093501"/>
    </source>
</evidence>
<dbReference type="SUPFAM" id="SSF54106">
    <property type="entry name" value="LysM domain"/>
    <property type="match status" value="1"/>
</dbReference>
<feature type="domain" description="LysM" evidence="3">
    <location>
        <begin position="197"/>
        <end position="246"/>
    </location>
</feature>
<dbReference type="CDD" id="cd00118">
    <property type="entry name" value="LysM"/>
    <property type="match status" value="1"/>
</dbReference>
<evidence type="ECO:0000256" key="1">
    <source>
        <dbReference type="SAM" id="MobiDB-lite"/>
    </source>
</evidence>
<name>A0A1C0AKZ6_9ACTN</name>
<feature type="region of interest" description="Disordered" evidence="1">
    <location>
        <begin position="255"/>
        <end position="333"/>
    </location>
</feature>
<dbReference type="EMBL" id="MBQD01000022">
    <property type="protein sequence ID" value="OCL33272.1"/>
    <property type="molecule type" value="Genomic_DNA"/>
</dbReference>
<comment type="caution">
    <text evidence="4">The sequence shown here is derived from an EMBL/GenBank/DDBJ whole genome shotgun (WGS) entry which is preliminary data.</text>
</comment>
<organism evidence="4 5">
    <name type="scientific">Tessaracoccus lapidicaptus</name>
    <dbReference type="NCBI Taxonomy" id="1427523"/>
    <lineage>
        <taxon>Bacteria</taxon>
        <taxon>Bacillati</taxon>
        <taxon>Actinomycetota</taxon>
        <taxon>Actinomycetes</taxon>
        <taxon>Propionibacteriales</taxon>
        <taxon>Propionibacteriaceae</taxon>
        <taxon>Tessaracoccus</taxon>
    </lineage>
</organism>
<accession>A0A1C0AKZ6</accession>
<reference evidence="5" key="1">
    <citation type="submission" date="2016-07" db="EMBL/GenBank/DDBJ databases">
        <authorList>
            <person name="Florea S."/>
            <person name="Webb J.S."/>
            <person name="Jaromczyk J."/>
            <person name="Schardl C.L."/>
        </authorList>
    </citation>
    <scope>NUCLEOTIDE SEQUENCE [LARGE SCALE GENOMIC DNA]</scope>
    <source>
        <strain evidence="5">IPBSL-7</strain>
    </source>
</reference>
<dbReference type="InterPro" id="IPR052196">
    <property type="entry name" value="Bact_Kbp"/>
</dbReference>